<dbReference type="AlphaFoldDB" id="A0A2W1N8W4"/>
<dbReference type="Pfam" id="PF01171">
    <property type="entry name" value="ATP_bind_3"/>
    <property type="match status" value="1"/>
</dbReference>
<dbReference type="EMBL" id="QKSB01000102">
    <property type="protein sequence ID" value="PZE15513.1"/>
    <property type="molecule type" value="Genomic_DNA"/>
</dbReference>
<keyword evidence="3" id="KW-1185">Reference proteome</keyword>
<evidence type="ECO:0000313" key="2">
    <source>
        <dbReference type="EMBL" id="PZE15513.1"/>
    </source>
</evidence>
<accession>A0A2W1N8W4</accession>
<evidence type="ECO:0000259" key="1">
    <source>
        <dbReference type="Pfam" id="PF01171"/>
    </source>
</evidence>
<dbReference type="Gene3D" id="3.40.50.620">
    <property type="entry name" value="HUPs"/>
    <property type="match status" value="1"/>
</dbReference>
<feature type="domain" description="tRNA(Ile)-lysidine/2-thiocytidine synthase N-terminal" evidence="1">
    <location>
        <begin position="14"/>
        <end position="64"/>
    </location>
</feature>
<evidence type="ECO:0000313" key="3">
    <source>
        <dbReference type="Proteomes" id="UP000249248"/>
    </source>
</evidence>
<name>A0A2W1N8W4_9FLAO</name>
<reference evidence="2 3" key="1">
    <citation type="submission" date="2018-06" db="EMBL/GenBank/DDBJ databases">
        <title>The draft genome sequence of Crocinitomix sp. SM1701.</title>
        <authorList>
            <person name="Zhang X."/>
        </authorList>
    </citation>
    <scope>NUCLEOTIDE SEQUENCE [LARGE SCALE GENOMIC DNA]</scope>
    <source>
        <strain evidence="2 3">SM1701</strain>
    </source>
</reference>
<dbReference type="InterPro" id="IPR014729">
    <property type="entry name" value="Rossmann-like_a/b/a_fold"/>
</dbReference>
<sequence length="64" mass="6838">MKDCFPQGLNGKKTAVALSGGLDSVVLLHLLVRAGKKGGFIPDALHIHHGLSPRADDWADFCQN</sequence>
<gene>
    <name evidence="2" type="ORF">DNU06_17705</name>
</gene>
<dbReference type="SUPFAM" id="SSF52402">
    <property type="entry name" value="Adenine nucleotide alpha hydrolases-like"/>
    <property type="match status" value="1"/>
</dbReference>
<dbReference type="InterPro" id="IPR011063">
    <property type="entry name" value="TilS/TtcA_N"/>
</dbReference>
<protein>
    <submittedName>
        <fullName evidence="2">tRNA(Ile)-lysidine synthetase</fullName>
    </submittedName>
</protein>
<organism evidence="2 3">
    <name type="scientific">Putridiphycobacter roseus</name>
    <dbReference type="NCBI Taxonomy" id="2219161"/>
    <lineage>
        <taxon>Bacteria</taxon>
        <taxon>Pseudomonadati</taxon>
        <taxon>Bacteroidota</taxon>
        <taxon>Flavobacteriia</taxon>
        <taxon>Flavobacteriales</taxon>
        <taxon>Crocinitomicaceae</taxon>
        <taxon>Putridiphycobacter</taxon>
    </lineage>
</organism>
<proteinExistence type="predicted"/>
<dbReference type="Proteomes" id="UP000249248">
    <property type="component" value="Unassembled WGS sequence"/>
</dbReference>
<comment type="caution">
    <text evidence="2">The sequence shown here is derived from an EMBL/GenBank/DDBJ whole genome shotgun (WGS) entry which is preliminary data.</text>
</comment>
<feature type="non-terminal residue" evidence="2">
    <location>
        <position position="64"/>
    </location>
</feature>